<gene>
    <name evidence="2" type="ORF">MB901379_03166</name>
</gene>
<evidence type="ECO:0000256" key="1">
    <source>
        <dbReference type="SAM" id="SignalP"/>
    </source>
</evidence>
<feature type="signal peptide" evidence="1">
    <location>
        <begin position="1"/>
        <end position="25"/>
    </location>
</feature>
<dbReference type="KEGG" id="mbai:MB901379_03166"/>
<evidence type="ECO:0000313" key="2">
    <source>
        <dbReference type="EMBL" id="VDM89588.1"/>
    </source>
</evidence>
<dbReference type="AlphaFoldDB" id="A0A3S4FS75"/>
<dbReference type="RefSeq" id="WP_158017426.1">
    <property type="nucleotide sequence ID" value="NZ_CBCSKE010000018.1"/>
</dbReference>
<evidence type="ECO:0000313" key="3">
    <source>
        <dbReference type="Proteomes" id="UP000269998"/>
    </source>
</evidence>
<keyword evidence="1" id="KW-0732">Signal</keyword>
<keyword evidence="3" id="KW-1185">Reference proteome</keyword>
<dbReference type="Proteomes" id="UP000269998">
    <property type="component" value="Chromosome"/>
</dbReference>
<reference evidence="3" key="1">
    <citation type="submission" date="2018-02" db="EMBL/GenBank/DDBJ databases">
        <authorList>
            <person name="Seth-Smith MB H."/>
            <person name="Seth-Smith H."/>
        </authorList>
    </citation>
    <scope>NUCLEOTIDE SEQUENCE [LARGE SCALE GENOMIC DNA]</scope>
</reference>
<sequence length="177" mass="16340" precursor="true">MALKKFDQFSIMLAAGAGLFGAALAASPGATSAPLPLGGPTCLEQMAGLAAPAGAPPVIAPILPGPPVAGAVPLGPALPAALPGAAALPASALPVGAPLPAGAPVIAGTPLPAAAGGPDGTPAGAPLLQQAATGKGVPTHQDRELSADPVVLPGPPPAPAPATLAAATAPLPPCCNP</sequence>
<name>A0A3S4FS75_9MYCO</name>
<organism evidence="2 3">
    <name type="scientific">Mycobacterium basiliense</name>
    <dbReference type="NCBI Taxonomy" id="2094119"/>
    <lineage>
        <taxon>Bacteria</taxon>
        <taxon>Bacillati</taxon>
        <taxon>Actinomycetota</taxon>
        <taxon>Actinomycetes</taxon>
        <taxon>Mycobacteriales</taxon>
        <taxon>Mycobacteriaceae</taxon>
        <taxon>Mycobacterium</taxon>
    </lineage>
</organism>
<dbReference type="EMBL" id="LR130759">
    <property type="protein sequence ID" value="VDM89588.1"/>
    <property type="molecule type" value="Genomic_DNA"/>
</dbReference>
<protein>
    <recommendedName>
        <fullName evidence="4">Beta antigen</fullName>
    </recommendedName>
</protein>
<accession>A0A3S4FS75</accession>
<feature type="chain" id="PRO_5018646524" description="Beta antigen" evidence="1">
    <location>
        <begin position="26"/>
        <end position="177"/>
    </location>
</feature>
<evidence type="ECO:0008006" key="4">
    <source>
        <dbReference type="Google" id="ProtNLM"/>
    </source>
</evidence>
<proteinExistence type="predicted"/>